<organism evidence="2 3">
    <name type="scientific">Arcanobacterium wilhelmae</name>
    <dbReference type="NCBI Taxonomy" id="1803177"/>
    <lineage>
        <taxon>Bacteria</taxon>
        <taxon>Bacillati</taxon>
        <taxon>Actinomycetota</taxon>
        <taxon>Actinomycetes</taxon>
        <taxon>Actinomycetales</taxon>
        <taxon>Actinomycetaceae</taxon>
        <taxon>Arcanobacterium</taxon>
    </lineage>
</organism>
<gene>
    <name evidence="2" type="ORF">J2S49_000937</name>
</gene>
<comment type="caution">
    <text evidence="2">The sequence shown here is derived from an EMBL/GenBank/DDBJ whole genome shotgun (WGS) entry which is preliminary data.</text>
</comment>
<dbReference type="InterPro" id="IPR011990">
    <property type="entry name" value="TPR-like_helical_dom_sf"/>
</dbReference>
<evidence type="ECO:0000256" key="1">
    <source>
        <dbReference type="SAM" id="Phobius"/>
    </source>
</evidence>
<dbReference type="Gene3D" id="1.25.40.10">
    <property type="entry name" value="Tetratricopeptide repeat domain"/>
    <property type="match status" value="1"/>
</dbReference>
<dbReference type="Proteomes" id="UP001235966">
    <property type="component" value="Unassembled WGS sequence"/>
</dbReference>
<keyword evidence="3" id="KW-1185">Reference proteome</keyword>
<protein>
    <recommendedName>
        <fullName evidence="4">Tetratricopeptide repeat protein</fullName>
    </recommendedName>
</protein>
<feature type="transmembrane region" description="Helical" evidence="1">
    <location>
        <begin position="369"/>
        <end position="386"/>
    </location>
</feature>
<accession>A0ABT9NAZ1</accession>
<reference evidence="2 3" key="1">
    <citation type="submission" date="2023-07" db="EMBL/GenBank/DDBJ databases">
        <title>Sequencing the genomes of 1000 actinobacteria strains.</title>
        <authorList>
            <person name="Klenk H.-P."/>
        </authorList>
    </citation>
    <scope>NUCLEOTIDE SEQUENCE [LARGE SCALE GENOMIC DNA]</scope>
    <source>
        <strain evidence="2 3">DSM 102162</strain>
    </source>
</reference>
<proteinExistence type="predicted"/>
<keyword evidence="1" id="KW-1133">Transmembrane helix</keyword>
<keyword evidence="1" id="KW-0812">Transmembrane</keyword>
<evidence type="ECO:0000313" key="2">
    <source>
        <dbReference type="EMBL" id="MDP9800861.1"/>
    </source>
</evidence>
<feature type="transmembrane region" description="Helical" evidence="1">
    <location>
        <begin position="309"/>
        <end position="327"/>
    </location>
</feature>
<keyword evidence="1" id="KW-0472">Membrane</keyword>
<evidence type="ECO:0000313" key="3">
    <source>
        <dbReference type="Proteomes" id="UP001235966"/>
    </source>
</evidence>
<name>A0ABT9NAZ1_9ACTO</name>
<dbReference type="EMBL" id="JAUSQW010000001">
    <property type="protein sequence ID" value="MDP9800861.1"/>
    <property type="molecule type" value="Genomic_DNA"/>
</dbReference>
<sequence length="387" mass="43182">MKTRPQEILEMSPPDMKVAIDAYIDSHVADQLFGHLGTPESEEFENALARIARSTDRPGIFVQRLKEDWQDSQLAPDIRFAIFYCLNIYYRYRRDTSLLEDLLADGARLGRGVFPIESPAFIHLKLLHALSSQLSTANRETARELLRQAEENFRGQPENAGYAHLFADLVATLCETRTPEFSLEIKEKWLEPALEALDEADRLRTNYPKFFATRGRLEALRGNFGEAKMWISRAIDSEDSYRNDYPIRIGGYQAAMMEVRAQELDQQTVAMESRVQEIDGRAAQTVVMIDSLKADVDALGDAKRDNLEFLGFFAGLISFTIGTLQLGKEYSAQETAGTMVVLAGALLIAFSGFSFIVQNSWNRILKKAVPMGGLGVAAVAAGLVIIG</sequence>
<feature type="transmembrane region" description="Helical" evidence="1">
    <location>
        <begin position="339"/>
        <end position="357"/>
    </location>
</feature>
<evidence type="ECO:0008006" key="4">
    <source>
        <dbReference type="Google" id="ProtNLM"/>
    </source>
</evidence>
<dbReference type="RefSeq" id="WP_278058372.1">
    <property type="nucleotide sequence ID" value="NZ_CP121247.1"/>
</dbReference>